<dbReference type="PANTHER" id="PTHR11717:SF7">
    <property type="entry name" value="LOW MOLECULAR WEIGHT PHOSPHOTYROSINE PROTEIN PHOSPHATASE"/>
    <property type="match status" value="1"/>
</dbReference>
<gene>
    <name evidence="4" type="ORF">WJX81_001277</name>
</gene>
<dbReference type="Proteomes" id="UP001445335">
    <property type="component" value="Unassembled WGS sequence"/>
</dbReference>
<name>A0AAW1SL81_9CHLO</name>
<feature type="region of interest" description="Disordered" evidence="2">
    <location>
        <begin position="82"/>
        <end position="111"/>
    </location>
</feature>
<evidence type="ECO:0000259" key="3">
    <source>
        <dbReference type="SMART" id="SM00226"/>
    </source>
</evidence>
<feature type="domain" description="Phosphotyrosine protein phosphatase I" evidence="3">
    <location>
        <begin position="139"/>
        <end position="313"/>
    </location>
</feature>
<dbReference type="InterPro" id="IPR036196">
    <property type="entry name" value="Ptyr_pPase_sf"/>
</dbReference>
<evidence type="ECO:0000313" key="4">
    <source>
        <dbReference type="EMBL" id="KAK9846305.1"/>
    </source>
</evidence>
<organism evidence="4 5">
    <name type="scientific">Elliptochloris bilobata</name>
    <dbReference type="NCBI Taxonomy" id="381761"/>
    <lineage>
        <taxon>Eukaryota</taxon>
        <taxon>Viridiplantae</taxon>
        <taxon>Chlorophyta</taxon>
        <taxon>core chlorophytes</taxon>
        <taxon>Trebouxiophyceae</taxon>
        <taxon>Trebouxiophyceae incertae sedis</taxon>
        <taxon>Elliptochloris clade</taxon>
        <taxon>Elliptochloris</taxon>
    </lineage>
</organism>
<dbReference type="AlphaFoldDB" id="A0AAW1SL81"/>
<dbReference type="PANTHER" id="PTHR11717">
    <property type="entry name" value="LOW MOLECULAR WEIGHT PROTEIN TYROSINE PHOSPHATASE"/>
    <property type="match status" value="1"/>
</dbReference>
<keyword evidence="5" id="KW-1185">Reference proteome</keyword>
<dbReference type="GO" id="GO:0004725">
    <property type="term" value="F:protein tyrosine phosphatase activity"/>
    <property type="evidence" value="ECO:0007669"/>
    <property type="project" value="UniProtKB-EC"/>
</dbReference>
<dbReference type="SMART" id="SM00226">
    <property type="entry name" value="LMWPc"/>
    <property type="match status" value="1"/>
</dbReference>
<dbReference type="InterPro" id="IPR050438">
    <property type="entry name" value="LMW_PTPase"/>
</dbReference>
<protein>
    <recommendedName>
        <fullName evidence="1">protein-tyrosine-phosphatase</fullName>
        <ecNumber evidence="1">3.1.3.48</ecNumber>
    </recommendedName>
</protein>
<feature type="compositionally biased region" description="Polar residues" evidence="2">
    <location>
        <begin position="39"/>
        <end position="60"/>
    </location>
</feature>
<dbReference type="InterPro" id="IPR023485">
    <property type="entry name" value="Ptyr_pPase"/>
</dbReference>
<feature type="region of interest" description="Disordered" evidence="2">
    <location>
        <begin position="381"/>
        <end position="400"/>
    </location>
</feature>
<dbReference type="EMBL" id="JALJOU010000001">
    <property type="protein sequence ID" value="KAK9846305.1"/>
    <property type="molecule type" value="Genomic_DNA"/>
</dbReference>
<sequence length="622" mass="66942">MQVCLTFSHHACAGAKQRRTCTTTRLRAAAAESARYDSPGSSTHSPASEETQTWTRSSEGFSEVGHFPGNLFPVPAGFVAGARPRPWLQPPSSQPHPATENNAASPAREGTHGVTLQPVFRAAPYRAEAARQRAGGTTARLLFVDEGNHCRSVLAEAIFAELLEGAPELDVSIESASVGPAFAGGHDGRVAAAAAEAGITLPPRRPRAFDEAFDIVAFDLVLVMDHFDCEEVLREVAVFDTINPGGFYAARVKPLGAYAAASPGASPGGPGGLPACGDIADPLYGNSGGADEAERLRAAVVQLRSACAGLLAHLRQLHARCTAGMWLQRALAQALLCPLLCEAAGGPARRWGARITGPGALPRKAGAAGWRPVWLERSHRWGNGSGSSSDSSRRGGEEEEQGELFTIRMFKGKRQVVRRSRARVVPYGFWKDPANVEAELRRWMDEHGTAGRMPTQTELRASGASALYVSMSRMGGVTAFARRLRLQLARRESGYWEDFGNLRRVSRLLGLQCRRRRMGTMAEVGRELEAAAPQMLHFGLMPARTQLLQAGRSDLVAVIKRLGGFKRLAKLEALGRKDLVTAVHRCGGFRAVAGYLGAAFQETRGRPLGSRGSQEERAFTWL</sequence>
<dbReference type="Gene3D" id="3.40.50.2300">
    <property type="match status" value="1"/>
</dbReference>
<feature type="region of interest" description="Disordered" evidence="2">
    <location>
        <begin position="32"/>
        <end position="60"/>
    </location>
</feature>
<comment type="caution">
    <text evidence="4">The sequence shown here is derived from an EMBL/GenBank/DDBJ whole genome shotgun (WGS) entry which is preliminary data.</text>
</comment>
<dbReference type="EC" id="3.1.3.48" evidence="1"/>
<feature type="compositionally biased region" description="Polar residues" evidence="2">
    <location>
        <begin position="95"/>
        <end position="104"/>
    </location>
</feature>
<dbReference type="SUPFAM" id="SSF52788">
    <property type="entry name" value="Phosphotyrosine protein phosphatases I"/>
    <property type="match status" value="1"/>
</dbReference>
<reference evidence="4 5" key="1">
    <citation type="journal article" date="2024" name="Nat. Commun.">
        <title>Phylogenomics reveals the evolutionary origins of lichenization in chlorophyte algae.</title>
        <authorList>
            <person name="Puginier C."/>
            <person name="Libourel C."/>
            <person name="Otte J."/>
            <person name="Skaloud P."/>
            <person name="Haon M."/>
            <person name="Grisel S."/>
            <person name="Petersen M."/>
            <person name="Berrin J.G."/>
            <person name="Delaux P.M."/>
            <person name="Dal Grande F."/>
            <person name="Keller J."/>
        </authorList>
    </citation>
    <scope>NUCLEOTIDE SEQUENCE [LARGE SCALE GENOMIC DNA]</scope>
    <source>
        <strain evidence="4 5">SAG 245.80</strain>
    </source>
</reference>
<dbReference type="Pfam" id="PF01451">
    <property type="entry name" value="LMWPc"/>
    <property type="match status" value="1"/>
</dbReference>
<evidence type="ECO:0000256" key="1">
    <source>
        <dbReference type="ARBA" id="ARBA00013064"/>
    </source>
</evidence>
<proteinExistence type="predicted"/>
<evidence type="ECO:0000256" key="2">
    <source>
        <dbReference type="SAM" id="MobiDB-lite"/>
    </source>
</evidence>
<evidence type="ECO:0000313" key="5">
    <source>
        <dbReference type="Proteomes" id="UP001445335"/>
    </source>
</evidence>
<accession>A0AAW1SL81</accession>